<keyword evidence="4" id="KW-1185">Reference proteome</keyword>
<evidence type="ECO:0000313" key="3">
    <source>
        <dbReference type="EMBL" id="POY74618.1"/>
    </source>
</evidence>
<dbReference type="STRING" id="741276.A0A2S5BCY3"/>
<dbReference type="EMBL" id="PJQD01000023">
    <property type="protein sequence ID" value="POY74618.1"/>
    <property type="molecule type" value="Genomic_DNA"/>
</dbReference>
<dbReference type="InterPro" id="IPR052350">
    <property type="entry name" value="Metallo-dep_Lactonases"/>
</dbReference>
<dbReference type="OrthoDB" id="2135488at2759"/>
<dbReference type="PANTHER" id="PTHR43569">
    <property type="entry name" value="AMIDOHYDROLASE"/>
    <property type="match status" value="1"/>
</dbReference>
<proteinExistence type="inferred from homology"/>
<dbReference type="AlphaFoldDB" id="A0A2S5BCY3"/>
<evidence type="ECO:0000259" key="2">
    <source>
        <dbReference type="Pfam" id="PF04909"/>
    </source>
</evidence>
<dbReference type="Gene3D" id="3.20.20.140">
    <property type="entry name" value="Metal-dependent hydrolases"/>
    <property type="match status" value="1"/>
</dbReference>
<sequence length="444" mass="48560">MTTPEVPAMRPGKRAPPKLDLRALLASPPSARLSAEGSSSIGTATRRTHPTEIVDAHIHLWTATQLERGEMRWQAAQGGLKQLSGPHELEAYRVVSQEGVKLVGGGRTRHAGVVYVQAEANRDDTDEDGSQGGWDAAVNEVESVCAAALSTGSNLVALVPWAPVQHGRAALQLYIPRLLACPSLVSLSETLGYQPIKGFRYLLQDSPPRFFHTDQFMDGFRYLGETGYSFDMTLDVTHEETGKTKILDDAIVAIERTREGQDAAQQTCFILDHFAKPPLTADLSHPTPPHFNAYLDGLFQLALLPHTYLKLSALLDSADKPTAQAAFSEFRSGDYKKRRREGAYERLKARILGVLEPAIEAFGDERILVGSDWPMFRATLLADSVTSPSPNHCAAASAEEEAAAWAFEMQLYLDCLVHLGLDGDAIDRIFAGNARRAYNLSINP</sequence>
<accession>A0A2S5BCY3</accession>
<dbReference type="InterPro" id="IPR006680">
    <property type="entry name" value="Amidohydro-rel"/>
</dbReference>
<reference evidence="3 4" key="1">
    <citation type="journal article" date="2018" name="Front. Microbiol.">
        <title>Prospects for Fungal Bioremediation of Acidic Radioactive Waste Sites: Characterization and Genome Sequence of Rhodotorula taiwanensis MD1149.</title>
        <authorList>
            <person name="Tkavc R."/>
            <person name="Matrosova V.Y."/>
            <person name="Grichenko O.E."/>
            <person name="Gostincar C."/>
            <person name="Volpe R.P."/>
            <person name="Klimenkova P."/>
            <person name="Gaidamakova E.K."/>
            <person name="Zhou C.E."/>
            <person name="Stewart B.J."/>
            <person name="Lyman M.G."/>
            <person name="Malfatti S.A."/>
            <person name="Rubinfeld B."/>
            <person name="Courtot M."/>
            <person name="Singh J."/>
            <person name="Dalgard C.L."/>
            <person name="Hamilton T."/>
            <person name="Frey K.G."/>
            <person name="Gunde-Cimerman N."/>
            <person name="Dugan L."/>
            <person name="Daly M.J."/>
        </authorList>
    </citation>
    <scope>NUCLEOTIDE SEQUENCE [LARGE SCALE GENOMIC DNA]</scope>
    <source>
        <strain evidence="3 4">MD1149</strain>
    </source>
</reference>
<evidence type="ECO:0000313" key="4">
    <source>
        <dbReference type="Proteomes" id="UP000237144"/>
    </source>
</evidence>
<feature type="domain" description="Amidohydrolase-related" evidence="2">
    <location>
        <begin position="54"/>
        <end position="375"/>
    </location>
</feature>
<name>A0A2S5BCY3_9BASI</name>
<comment type="similarity">
    <text evidence="1">Belongs to the metallo-dependent hydrolases superfamily.</text>
</comment>
<dbReference type="GO" id="GO:0016787">
    <property type="term" value="F:hydrolase activity"/>
    <property type="evidence" value="ECO:0007669"/>
    <property type="project" value="InterPro"/>
</dbReference>
<protein>
    <recommendedName>
        <fullName evidence="2">Amidohydrolase-related domain-containing protein</fullName>
    </recommendedName>
</protein>
<dbReference type="Proteomes" id="UP000237144">
    <property type="component" value="Unassembled WGS sequence"/>
</dbReference>
<organism evidence="3 4">
    <name type="scientific">Rhodotorula taiwanensis</name>
    <dbReference type="NCBI Taxonomy" id="741276"/>
    <lineage>
        <taxon>Eukaryota</taxon>
        <taxon>Fungi</taxon>
        <taxon>Dikarya</taxon>
        <taxon>Basidiomycota</taxon>
        <taxon>Pucciniomycotina</taxon>
        <taxon>Microbotryomycetes</taxon>
        <taxon>Sporidiobolales</taxon>
        <taxon>Sporidiobolaceae</taxon>
        <taxon>Rhodotorula</taxon>
    </lineage>
</organism>
<dbReference type="PANTHER" id="PTHR43569:SF2">
    <property type="entry name" value="AMIDOHYDROLASE-RELATED DOMAIN-CONTAINING PROTEIN"/>
    <property type="match status" value="1"/>
</dbReference>
<comment type="caution">
    <text evidence="3">The sequence shown here is derived from an EMBL/GenBank/DDBJ whole genome shotgun (WGS) entry which is preliminary data.</text>
</comment>
<dbReference type="InterPro" id="IPR032466">
    <property type="entry name" value="Metal_Hydrolase"/>
</dbReference>
<evidence type="ECO:0000256" key="1">
    <source>
        <dbReference type="ARBA" id="ARBA00038310"/>
    </source>
</evidence>
<gene>
    <name evidence="3" type="ORF">BMF94_2379</name>
</gene>
<dbReference type="Pfam" id="PF04909">
    <property type="entry name" value="Amidohydro_2"/>
    <property type="match status" value="1"/>
</dbReference>
<dbReference type="SUPFAM" id="SSF51556">
    <property type="entry name" value="Metallo-dependent hydrolases"/>
    <property type="match status" value="1"/>
</dbReference>